<protein>
    <submittedName>
        <fullName evidence="1">Uncharacterized protein</fullName>
    </submittedName>
</protein>
<name>A0ABS4YNX5_9MICO</name>
<comment type="caution">
    <text evidence="1">The sequence shown here is derived from an EMBL/GenBank/DDBJ whole genome shotgun (WGS) entry which is preliminary data.</text>
</comment>
<reference evidence="1 2" key="1">
    <citation type="submission" date="2021-03" db="EMBL/GenBank/DDBJ databases">
        <title>Sequencing the genomes of 1000 actinobacteria strains.</title>
        <authorList>
            <person name="Klenk H.-P."/>
        </authorList>
    </citation>
    <scope>NUCLEOTIDE SEQUENCE [LARGE SCALE GENOMIC DNA]</scope>
    <source>
        <strain evidence="1 2">DSM 14564</strain>
    </source>
</reference>
<evidence type="ECO:0000313" key="2">
    <source>
        <dbReference type="Proteomes" id="UP000698222"/>
    </source>
</evidence>
<organism evidence="1 2">
    <name type="scientific">Brachybacterium fresconis</name>
    <dbReference type="NCBI Taxonomy" id="173363"/>
    <lineage>
        <taxon>Bacteria</taxon>
        <taxon>Bacillati</taxon>
        <taxon>Actinomycetota</taxon>
        <taxon>Actinomycetes</taxon>
        <taxon>Micrococcales</taxon>
        <taxon>Dermabacteraceae</taxon>
        <taxon>Brachybacterium</taxon>
    </lineage>
</organism>
<sequence>MTPPALADVEHRKIALSPHRPITAVPRSGPALLRRLSWAILTAKES</sequence>
<dbReference type="EMBL" id="JAGIOC010000001">
    <property type="protein sequence ID" value="MBP2410501.1"/>
    <property type="molecule type" value="Genomic_DNA"/>
</dbReference>
<dbReference type="Proteomes" id="UP000698222">
    <property type="component" value="Unassembled WGS sequence"/>
</dbReference>
<proteinExistence type="predicted"/>
<evidence type="ECO:0000313" key="1">
    <source>
        <dbReference type="EMBL" id="MBP2410501.1"/>
    </source>
</evidence>
<keyword evidence="2" id="KW-1185">Reference proteome</keyword>
<gene>
    <name evidence="1" type="ORF">JOF44_003404</name>
</gene>
<accession>A0ABS4YNX5</accession>
<dbReference type="RefSeq" id="WP_209894268.1">
    <property type="nucleotide sequence ID" value="NZ_BAAAJV010000008.1"/>
</dbReference>